<evidence type="ECO:0000313" key="4">
    <source>
        <dbReference type="EMBL" id="MBD2866052.1"/>
    </source>
</evidence>
<evidence type="ECO:0000256" key="1">
    <source>
        <dbReference type="PROSITE-ProRule" id="PRU10141"/>
    </source>
</evidence>
<feature type="domain" description="Protein kinase" evidence="3">
    <location>
        <begin position="28"/>
        <end position="293"/>
    </location>
</feature>
<dbReference type="SMART" id="SM00220">
    <property type="entry name" value="S_TKc"/>
    <property type="match status" value="1"/>
</dbReference>
<gene>
    <name evidence="4" type="ORF">IDH45_29110</name>
</gene>
<dbReference type="InterPro" id="IPR011009">
    <property type="entry name" value="Kinase-like_dom_sf"/>
</dbReference>
<dbReference type="InterPro" id="IPR017441">
    <property type="entry name" value="Protein_kinase_ATP_BS"/>
</dbReference>
<comment type="caution">
    <text evidence="4">The sequence shown here is derived from an EMBL/GenBank/DDBJ whole genome shotgun (WGS) entry which is preliminary data.</text>
</comment>
<dbReference type="GO" id="GO:0005524">
    <property type="term" value="F:ATP binding"/>
    <property type="evidence" value="ECO:0007669"/>
    <property type="project" value="UniProtKB-UniRule"/>
</dbReference>
<dbReference type="InterPro" id="IPR000719">
    <property type="entry name" value="Prot_kinase_dom"/>
</dbReference>
<dbReference type="PROSITE" id="PS00107">
    <property type="entry name" value="PROTEIN_KINASE_ATP"/>
    <property type="match status" value="1"/>
</dbReference>
<evidence type="ECO:0000256" key="2">
    <source>
        <dbReference type="SAM" id="Phobius"/>
    </source>
</evidence>
<dbReference type="EMBL" id="JACXJA010000051">
    <property type="protein sequence ID" value="MBD2866052.1"/>
    <property type="molecule type" value="Genomic_DNA"/>
</dbReference>
<protein>
    <submittedName>
        <fullName evidence="4">Serine/threonine protein kinase</fullName>
    </submittedName>
</protein>
<dbReference type="Gene3D" id="1.10.510.10">
    <property type="entry name" value="Transferase(Phosphotransferase) domain 1"/>
    <property type="match status" value="1"/>
</dbReference>
<keyword evidence="5" id="KW-1185">Reference proteome</keyword>
<proteinExistence type="predicted"/>
<dbReference type="Proteomes" id="UP000639396">
    <property type="component" value="Unassembled WGS sequence"/>
</dbReference>
<dbReference type="SUPFAM" id="SSF56112">
    <property type="entry name" value="Protein kinase-like (PK-like)"/>
    <property type="match status" value="1"/>
</dbReference>
<accession>A0A927CFL7</accession>
<organism evidence="4 5">
    <name type="scientific">Paenibacillus oceani</name>
    <dbReference type="NCBI Taxonomy" id="2772510"/>
    <lineage>
        <taxon>Bacteria</taxon>
        <taxon>Bacillati</taxon>
        <taxon>Bacillota</taxon>
        <taxon>Bacilli</taxon>
        <taxon>Bacillales</taxon>
        <taxon>Paenibacillaceae</taxon>
        <taxon>Paenibacillus</taxon>
    </lineage>
</organism>
<evidence type="ECO:0000313" key="5">
    <source>
        <dbReference type="Proteomes" id="UP000639396"/>
    </source>
</evidence>
<dbReference type="PROSITE" id="PS50011">
    <property type="entry name" value="PROTEIN_KINASE_DOM"/>
    <property type="match status" value="1"/>
</dbReference>
<keyword evidence="4" id="KW-0723">Serine/threonine-protein kinase</keyword>
<keyword evidence="4" id="KW-0418">Kinase</keyword>
<keyword evidence="1" id="KW-0547">Nucleotide-binding</keyword>
<feature type="binding site" evidence="1">
    <location>
        <position position="55"/>
    </location>
    <ligand>
        <name>ATP</name>
        <dbReference type="ChEBI" id="CHEBI:30616"/>
    </ligand>
</feature>
<keyword evidence="2" id="KW-0812">Transmembrane</keyword>
<dbReference type="GO" id="GO:0004674">
    <property type="term" value="F:protein serine/threonine kinase activity"/>
    <property type="evidence" value="ECO:0007669"/>
    <property type="project" value="UniProtKB-KW"/>
</dbReference>
<sequence length="310" mass="34585">MGYGVTTSSKTVLTQGDIVCGKWNKRSYRIERLLGEGANGKVFLVGAGGRHFALKFGFDAVDLQMEVNVLRELDQKTGDPFLYDADDVMLNGMIYPFYVMRYVKGVPPEPYIRSNGSDWFYLIGLNLLRKLHALHHLGYGFGDLKSDNVLVSGYGEVELVDYGGVTARGRSVRQFTELYDCGFWNAGDRVAGDSYDLFGFAVFCLQIGGMGNRLQEISKELPQSRSKEDLLKLIDLCPKCKPVARILKKAATGRYRSSAEAAAEWEQAMNKPGPIMDPRRRKQSSGWIPAAFLGSIGLFVSVLYMFFFKG</sequence>
<feature type="transmembrane region" description="Helical" evidence="2">
    <location>
        <begin position="286"/>
        <end position="307"/>
    </location>
</feature>
<dbReference type="AlphaFoldDB" id="A0A927CFL7"/>
<keyword evidence="4" id="KW-0808">Transferase</keyword>
<keyword evidence="2" id="KW-1133">Transmembrane helix</keyword>
<name>A0A927CFL7_9BACL</name>
<reference evidence="4" key="1">
    <citation type="submission" date="2020-09" db="EMBL/GenBank/DDBJ databases">
        <title>A novel bacterium of genus Paenibacillus, isolated from South China Sea.</title>
        <authorList>
            <person name="Huang H."/>
            <person name="Mo K."/>
            <person name="Hu Y."/>
        </authorList>
    </citation>
    <scope>NUCLEOTIDE SEQUENCE</scope>
    <source>
        <strain evidence="4">IB182363</strain>
    </source>
</reference>
<evidence type="ECO:0000259" key="3">
    <source>
        <dbReference type="PROSITE" id="PS50011"/>
    </source>
</evidence>
<keyword evidence="2" id="KW-0472">Membrane</keyword>
<keyword evidence="1" id="KW-0067">ATP-binding</keyword>